<dbReference type="PANTHER" id="PTHR30073">
    <property type="entry name" value="ASPARTATE--AMMONIA LIGASE"/>
    <property type="match status" value="1"/>
</dbReference>
<dbReference type="PANTHER" id="PTHR30073:SF5">
    <property type="entry name" value="ASPARTATE--AMMONIA LIGASE"/>
    <property type="match status" value="1"/>
</dbReference>
<keyword evidence="11" id="KW-1185">Reference proteome</keyword>
<sequence length="337" mass="38795">MNNPIFTPKQYKSKLDVMETEIAIKKIKDCFENCFAEVLHVTKISAPMILKQGKGLNDNLNGVERTVSFDALDLDNSTVEIVQSLAKWKRVALARYGFSENEGIYTDMRAIRRDEILDNLHSLYVDQWDWEKVIAKDQRNLYTLKTEVLKIYDVMKATESFIKKLYPVLTPMLPEEINFITTKELEALYPHYSPKEREDIIAKKYGAVFIMQIGGELPSGQKHDGRSPDYDDWELNGDMIFWYPVLEKAIEISSMGIRVDESSLLYQLKAARKESRKSLEYHQLVLDGRLPYTIGGGIGQSRLCMFLLGKSHIGEVQSSVWDDQVIKDCKKNNIHLL</sequence>
<gene>
    <name evidence="7 10" type="primary">asnA</name>
    <name evidence="10" type="ORF">ACFPM4_05705</name>
</gene>
<evidence type="ECO:0000256" key="3">
    <source>
        <dbReference type="ARBA" id="ARBA00022605"/>
    </source>
</evidence>
<name>A0ABW0LEQ1_9BACI</name>
<evidence type="ECO:0000313" key="10">
    <source>
        <dbReference type="EMBL" id="MFC5464253.1"/>
    </source>
</evidence>
<evidence type="ECO:0000256" key="2">
    <source>
        <dbReference type="ARBA" id="ARBA00022598"/>
    </source>
</evidence>
<evidence type="ECO:0000256" key="7">
    <source>
        <dbReference type="HAMAP-Rule" id="MF_00555"/>
    </source>
</evidence>
<dbReference type="HAMAP" id="MF_00555">
    <property type="entry name" value="AsnA"/>
    <property type="match status" value="1"/>
</dbReference>
<dbReference type="Pfam" id="PF03590">
    <property type="entry name" value="AsnA"/>
    <property type="match status" value="1"/>
</dbReference>
<dbReference type="PROSITE" id="PS50862">
    <property type="entry name" value="AA_TRNA_LIGASE_II"/>
    <property type="match status" value="1"/>
</dbReference>
<feature type="domain" description="Aminoacyl-transfer RNA synthetases class-II family profile" evidence="9">
    <location>
        <begin position="102"/>
        <end position="328"/>
    </location>
</feature>
<comment type="subcellular location">
    <subcellularLocation>
        <location evidence="7">Cytoplasm</location>
    </subcellularLocation>
</comment>
<keyword evidence="4 7" id="KW-0547">Nucleotide-binding</keyword>
<dbReference type="EMBL" id="JBHSMC010000003">
    <property type="protein sequence ID" value="MFC5464253.1"/>
    <property type="molecule type" value="Genomic_DNA"/>
</dbReference>
<comment type="catalytic activity">
    <reaction evidence="7">
        <text>L-aspartate + NH4(+) + ATP = L-asparagine + AMP + diphosphate + H(+)</text>
        <dbReference type="Rhea" id="RHEA:11372"/>
        <dbReference type="ChEBI" id="CHEBI:15378"/>
        <dbReference type="ChEBI" id="CHEBI:28938"/>
        <dbReference type="ChEBI" id="CHEBI:29991"/>
        <dbReference type="ChEBI" id="CHEBI:30616"/>
        <dbReference type="ChEBI" id="CHEBI:33019"/>
        <dbReference type="ChEBI" id="CHEBI:58048"/>
        <dbReference type="ChEBI" id="CHEBI:456215"/>
        <dbReference type="EC" id="6.3.1.1"/>
    </reaction>
</comment>
<dbReference type="Proteomes" id="UP001596147">
    <property type="component" value="Unassembled WGS sequence"/>
</dbReference>
<keyword evidence="6 7" id="KW-0061">Asparagine biosynthesis</keyword>
<accession>A0ABW0LEQ1</accession>
<evidence type="ECO:0000259" key="9">
    <source>
        <dbReference type="PROSITE" id="PS50862"/>
    </source>
</evidence>
<evidence type="ECO:0000256" key="5">
    <source>
        <dbReference type="ARBA" id="ARBA00022840"/>
    </source>
</evidence>
<evidence type="ECO:0000313" key="11">
    <source>
        <dbReference type="Proteomes" id="UP001596147"/>
    </source>
</evidence>
<comment type="similarity">
    <text evidence="7">Belongs to the class-II aminoacyl-tRNA synthetase family. AsnA subfamily.</text>
</comment>
<dbReference type="RefSeq" id="WP_382348853.1">
    <property type="nucleotide sequence ID" value="NZ_JBHSMC010000003.1"/>
</dbReference>
<keyword evidence="1 7" id="KW-0963">Cytoplasm</keyword>
<dbReference type="InterPro" id="IPR045864">
    <property type="entry name" value="aa-tRNA-synth_II/BPL/LPL"/>
</dbReference>
<reference evidence="11" key="1">
    <citation type="journal article" date="2019" name="Int. J. Syst. Evol. Microbiol.">
        <title>The Global Catalogue of Microorganisms (GCM) 10K type strain sequencing project: providing services to taxonomists for standard genome sequencing and annotation.</title>
        <authorList>
            <consortium name="The Broad Institute Genomics Platform"/>
            <consortium name="The Broad Institute Genome Sequencing Center for Infectious Disease"/>
            <person name="Wu L."/>
            <person name="Ma J."/>
        </authorList>
    </citation>
    <scope>NUCLEOTIDE SEQUENCE [LARGE SCALE GENOMIC DNA]</scope>
    <source>
        <strain evidence="11">CGMCC 1.12237</strain>
    </source>
</reference>
<dbReference type="InterPro" id="IPR006195">
    <property type="entry name" value="aa-tRNA-synth_II"/>
</dbReference>
<organism evidence="10 11">
    <name type="scientific">Lederbergia graminis</name>
    <dbReference type="NCBI Taxonomy" id="735518"/>
    <lineage>
        <taxon>Bacteria</taxon>
        <taxon>Bacillati</taxon>
        <taxon>Bacillota</taxon>
        <taxon>Bacilli</taxon>
        <taxon>Bacillales</taxon>
        <taxon>Bacillaceae</taxon>
        <taxon>Lederbergia</taxon>
    </lineage>
</organism>
<dbReference type="PIRSF" id="PIRSF001555">
    <property type="entry name" value="Asp_ammon_ligase"/>
    <property type="match status" value="1"/>
</dbReference>
<comment type="caution">
    <text evidence="10">The sequence shown here is derived from an EMBL/GenBank/DDBJ whole genome shotgun (WGS) entry which is preliminary data.</text>
</comment>
<dbReference type="EC" id="6.3.1.1" evidence="7 8"/>
<protein>
    <recommendedName>
        <fullName evidence="7 8">Aspartate--ammonia ligase</fullName>
        <ecNumber evidence="7 8">6.3.1.1</ecNumber>
    </recommendedName>
    <alternativeName>
        <fullName evidence="7">Asparagine synthetase A</fullName>
    </alternativeName>
</protein>
<keyword evidence="2 7" id="KW-0436">Ligase</keyword>
<keyword evidence="3 7" id="KW-0028">Amino-acid biosynthesis</keyword>
<dbReference type="SUPFAM" id="SSF55681">
    <property type="entry name" value="Class II aaRS and biotin synthetases"/>
    <property type="match status" value="1"/>
</dbReference>
<evidence type="ECO:0000256" key="6">
    <source>
        <dbReference type="ARBA" id="ARBA00022888"/>
    </source>
</evidence>
<evidence type="ECO:0000256" key="1">
    <source>
        <dbReference type="ARBA" id="ARBA00022490"/>
    </source>
</evidence>
<dbReference type="InterPro" id="IPR004618">
    <property type="entry name" value="AsnA"/>
</dbReference>
<dbReference type="GO" id="GO:0004071">
    <property type="term" value="F:aspartate-ammonia ligase activity"/>
    <property type="evidence" value="ECO:0007669"/>
    <property type="project" value="UniProtKB-EC"/>
</dbReference>
<comment type="pathway">
    <text evidence="7">Amino-acid biosynthesis; L-asparagine biosynthesis; L-asparagine from L-aspartate (ammonia route): step 1/1.</text>
</comment>
<evidence type="ECO:0000256" key="8">
    <source>
        <dbReference type="NCBIfam" id="TIGR00669"/>
    </source>
</evidence>
<dbReference type="NCBIfam" id="TIGR00669">
    <property type="entry name" value="asnA"/>
    <property type="match status" value="1"/>
</dbReference>
<dbReference type="Gene3D" id="3.30.930.10">
    <property type="entry name" value="Bira Bifunctional Protein, Domain 2"/>
    <property type="match status" value="1"/>
</dbReference>
<keyword evidence="5 7" id="KW-0067">ATP-binding</keyword>
<evidence type="ECO:0000256" key="4">
    <source>
        <dbReference type="ARBA" id="ARBA00022741"/>
    </source>
</evidence>
<proteinExistence type="inferred from homology"/>